<proteinExistence type="predicted"/>
<dbReference type="Proteomes" id="UP000325788">
    <property type="component" value="Unassembled WGS sequence"/>
</dbReference>
<evidence type="ECO:0000313" key="5">
    <source>
        <dbReference type="Proteomes" id="UP000325788"/>
    </source>
</evidence>
<organism evidence="4 5">
    <name type="scientific">Acinetobacter tandoii</name>
    <dbReference type="NCBI Taxonomy" id="202954"/>
    <lineage>
        <taxon>Bacteria</taxon>
        <taxon>Pseudomonadati</taxon>
        <taxon>Pseudomonadota</taxon>
        <taxon>Gammaproteobacteria</taxon>
        <taxon>Moraxellales</taxon>
        <taxon>Moraxellaceae</taxon>
        <taxon>Acinetobacter</taxon>
    </lineage>
</organism>
<feature type="transmembrane region" description="Helical" evidence="2">
    <location>
        <begin position="88"/>
        <end position="106"/>
    </location>
</feature>
<comment type="caution">
    <text evidence="4">The sequence shown here is derived from an EMBL/GenBank/DDBJ whole genome shotgun (WGS) entry which is preliminary data.</text>
</comment>
<gene>
    <name evidence="4" type="ORF">F4W09_02285</name>
</gene>
<protein>
    <submittedName>
        <fullName evidence="4">DUF4236 domain-containing protein</fullName>
    </submittedName>
</protein>
<feature type="domain" description="DUF4236" evidence="3">
    <location>
        <begin position="3"/>
        <end position="57"/>
    </location>
</feature>
<dbReference type="Pfam" id="PF14020">
    <property type="entry name" value="DUF4236"/>
    <property type="match status" value="1"/>
</dbReference>
<name>A0A5N4WTF4_9GAMM</name>
<dbReference type="InterPro" id="IPR025330">
    <property type="entry name" value="DUF4236"/>
</dbReference>
<sequence length="107" mass="11511">MGLNFRKSFKIAPGVRLNVGKKGLSSVSLGGKGARVSVGRKGTRTTVSAPGTGLSYSTYKPHKKNNTDRQRPDYSNPNNLIGYPKSEWMAAGIVGLIVLIGFIWFIG</sequence>
<dbReference type="RefSeq" id="WP_151503884.1">
    <property type="nucleotide sequence ID" value="NZ_VXLD01000001.1"/>
</dbReference>
<dbReference type="AlphaFoldDB" id="A0A5N4WTF4"/>
<accession>A0A5N4WTF4</accession>
<evidence type="ECO:0000256" key="1">
    <source>
        <dbReference type="SAM" id="MobiDB-lite"/>
    </source>
</evidence>
<evidence type="ECO:0000256" key="2">
    <source>
        <dbReference type="SAM" id="Phobius"/>
    </source>
</evidence>
<feature type="compositionally biased region" description="Polar residues" evidence="1">
    <location>
        <begin position="44"/>
        <end position="58"/>
    </location>
</feature>
<evidence type="ECO:0000313" key="4">
    <source>
        <dbReference type="EMBL" id="KAB1859972.1"/>
    </source>
</evidence>
<keyword evidence="2" id="KW-0812">Transmembrane</keyword>
<evidence type="ECO:0000259" key="3">
    <source>
        <dbReference type="Pfam" id="PF14020"/>
    </source>
</evidence>
<feature type="region of interest" description="Disordered" evidence="1">
    <location>
        <begin position="35"/>
        <end position="77"/>
    </location>
</feature>
<keyword evidence="2" id="KW-0472">Membrane</keyword>
<dbReference type="EMBL" id="VXLD01000001">
    <property type="protein sequence ID" value="KAB1859972.1"/>
    <property type="molecule type" value="Genomic_DNA"/>
</dbReference>
<keyword evidence="2" id="KW-1133">Transmembrane helix</keyword>
<reference evidence="4 5" key="1">
    <citation type="submission" date="2019-09" db="EMBL/GenBank/DDBJ databases">
        <title>Draft genome sequence of Acinetobacter tandoii W4-4-4 isolated from environmental water sample.</title>
        <authorList>
            <person name="Wee S.K."/>
            <person name="Yan B."/>
            <person name="Mustaffa S.B."/>
            <person name="Yap E.P.H."/>
        </authorList>
    </citation>
    <scope>NUCLEOTIDE SEQUENCE [LARGE SCALE GENOMIC DNA]</scope>
    <source>
        <strain evidence="4 5">W4-4-4</strain>
    </source>
</reference>